<dbReference type="Pfam" id="PF08033">
    <property type="entry name" value="Sec23_BS"/>
    <property type="match status" value="1"/>
</dbReference>
<keyword evidence="8 10" id="KW-0968">Cytoplasmic vesicle</keyword>
<keyword evidence="1 10" id="KW-0813">Transport</keyword>
<name>A0A6P6VW42_COFAR</name>
<evidence type="ECO:0000259" key="13">
    <source>
        <dbReference type="Pfam" id="PF04811"/>
    </source>
</evidence>
<dbReference type="InterPro" id="IPR036180">
    <property type="entry name" value="Gelsolin-like_dom_sf"/>
</dbReference>
<dbReference type="GO" id="GO:0090110">
    <property type="term" value="P:COPII-coated vesicle cargo loading"/>
    <property type="evidence" value="ECO:0007669"/>
    <property type="project" value="TreeGrafter"/>
</dbReference>
<dbReference type="Gene3D" id="3.40.20.10">
    <property type="entry name" value="Severin"/>
    <property type="match status" value="1"/>
</dbReference>
<dbReference type="Pfam" id="PF04815">
    <property type="entry name" value="Sec23_helical"/>
    <property type="match status" value="1"/>
</dbReference>
<dbReference type="Proteomes" id="UP001652660">
    <property type="component" value="Chromosome 2c"/>
</dbReference>
<dbReference type="Pfam" id="PF04811">
    <property type="entry name" value="Sec23_trunk"/>
    <property type="match status" value="1"/>
</dbReference>
<dbReference type="Gene3D" id="2.60.40.1670">
    <property type="entry name" value="beta-sandwich domain of Sec23/24"/>
    <property type="match status" value="1"/>
</dbReference>
<dbReference type="AlphaFoldDB" id="A0A6P6VW42"/>
<dbReference type="RefSeq" id="XP_027106775.1">
    <property type="nucleotide sequence ID" value="XM_027250974.1"/>
</dbReference>
<dbReference type="InterPro" id="IPR006896">
    <property type="entry name" value="Sec23/24_trunk_dom"/>
</dbReference>
<keyword evidence="6 10" id="KW-0653">Protein transport</keyword>
<feature type="domain" description="Sec23/Sec24 beta-sandwich" evidence="15">
    <location>
        <begin position="407"/>
        <end position="512"/>
    </location>
</feature>
<evidence type="ECO:0000256" key="4">
    <source>
        <dbReference type="ARBA" id="ARBA00022833"/>
    </source>
</evidence>
<dbReference type="FunFam" id="1.20.120.730:FF:000005">
    <property type="entry name" value="Protein transport protein SEC23"/>
    <property type="match status" value="1"/>
</dbReference>
<keyword evidence="5 10" id="KW-0931">ER-Golgi transport</keyword>
<dbReference type="GO" id="GO:0006886">
    <property type="term" value="P:intracellular protein transport"/>
    <property type="evidence" value="ECO:0007669"/>
    <property type="project" value="InterPro"/>
</dbReference>
<evidence type="ECO:0000259" key="12">
    <source>
        <dbReference type="Pfam" id="PF04810"/>
    </source>
</evidence>
<evidence type="ECO:0000256" key="5">
    <source>
        <dbReference type="ARBA" id="ARBA00022892"/>
    </source>
</evidence>
<feature type="domain" description="Sec23/Sec24 trunk" evidence="13">
    <location>
        <begin position="130"/>
        <end position="396"/>
    </location>
</feature>
<evidence type="ECO:0000256" key="9">
    <source>
        <dbReference type="ARBA" id="ARBA00025471"/>
    </source>
</evidence>
<dbReference type="SUPFAM" id="SSF53300">
    <property type="entry name" value="vWA-like"/>
    <property type="match status" value="1"/>
</dbReference>
<dbReference type="GO" id="GO:0070971">
    <property type="term" value="C:endoplasmic reticulum exit site"/>
    <property type="evidence" value="ECO:0007669"/>
    <property type="project" value="TreeGrafter"/>
</dbReference>
<dbReference type="PANTHER" id="PTHR11141:SF2">
    <property type="entry name" value="PROTEIN TRANSPORT PROTEIN SEC23 C"/>
    <property type="match status" value="1"/>
</dbReference>
<dbReference type="InterPro" id="IPR007123">
    <property type="entry name" value="Gelsolin-like_dom"/>
</dbReference>
<evidence type="ECO:0000313" key="18">
    <source>
        <dbReference type="RefSeq" id="XP_027106775.1"/>
    </source>
</evidence>
<dbReference type="GO" id="GO:0030127">
    <property type="term" value="C:COPII vesicle coat"/>
    <property type="evidence" value="ECO:0007669"/>
    <property type="project" value="InterPro"/>
</dbReference>
<dbReference type="InterPro" id="IPR006900">
    <property type="entry name" value="Sec23/24_helical_dom"/>
</dbReference>
<evidence type="ECO:0000256" key="3">
    <source>
        <dbReference type="ARBA" id="ARBA00022824"/>
    </source>
</evidence>
<gene>
    <name evidence="17 18" type="primary">LOC113727021</name>
</gene>
<evidence type="ECO:0000313" key="17">
    <source>
        <dbReference type="RefSeq" id="XP_027106774.1"/>
    </source>
</evidence>
<dbReference type="InterPro" id="IPR037550">
    <property type="entry name" value="Sec23_C"/>
</dbReference>
<accession>A0A6P6VW42</accession>
<proteinExistence type="inferred from homology"/>
<dbReference type="GO" id="GO:0005096">
    <property type="term" value="F:GTPase activator activity"/>
    <property type="evidence" value="ECO:0007669"/>
    <property type="project" value="TreeGrafter"/>
</dbReference>
<dbReference type="Gene3D" id="2.30.30.380">
    <property type="entry name" value="Zn-finger domain of Sec23/24"/>
    <property type="match status" value="1"/>
</dbReference>
<dbReference type="Gene3D" id="3.40.50.410">
    <property type="entry name" value="von Willebrand factor, type A domain"/>
    <property type="match status" value="1"/>
</dbReference>
<keyword evidence="16" id="KW-1185">Reference proteome</keyword>
<dbReference type="InterPro" id="IPR037364">
    <property type="entry name" value="Sec23"/>
</dbReference>
<feature type="domain" description="Zinc finger Sec23/Sec24-type" evidence="12">
    <location>
        <begin position="55"/>
        <end position="96"/>
    </location>
</feature>
<evidence type="ECO:0000256" key="1">
    <source>
        <dbReference type="ARBA" id="ARBA00022448"/>
    </source>
</evidence>
<dbReference type="InterPro" id="IPR036175">
    <property type="entry name" value="Sec23/24_helical_dom_sf"/>
</dbReference>
<dbReference type="SUPFAM" id="SSF81811">
    <property type="entry name" value="Helical domain of Sec23/24"/>
    <property type="match status" value="1"/>
</dbReference>
<evidence type="ECO:0000256" key="7">
    <source>
        <dbReference type="ARBA" id="ARBA00023136"/>
    </source>
</evidence>
<dbReference type="InterPro" id="IPR012990">
    <property type="entry name" value="Beta-sandwich_Sec23_24"/>
</dbReference>
<evidence type="ECO:0000256" key="2">
    <source>
        <dbReference type="ARBA" id="ARBA00022723"/>
    </source>
</evidence>
<protein>
    <recommendedName>
        <fullName evidence="10">Protein transport protein SEC23</fullName>
    </recommendedName>
</protein>
<dbReference type="SUPFAM" id="SSF82919">
    <property type="entry name" value="Zn-finger domain of Sec23/24"/>
    <property type="match status" value="1"/>
</dbReference>
<evidence type="ECO:0000313" key="16">
    <source>
        <dbReference type="Proteomes" id="UP001652660"/>
    </source>
</evidence>
<dbReference type="GO" id="GO:0008270">
    <property type="term" value="F:zinc ion binding"/>
    <property type="evidence" value="ECO:0007669"/>
    <property type="project" value="InterPro"/>
</dbReference>
<dbReference type="OrthoDB" id="10256289at2759"/>
<keyword evidence="4 10" id="KW-0862">Zinc</keyword>
<reference evidence="16" key="1">
    <citation type="journal article" date="2025" name="Foods">
        <title>Unveiling the Microbial Signatures of Arabica Coffee Cherries: Insights into Ripeness Specific Diversity, Functional Traits, and Implications for Quality and Safety.</title>
        <authorList>
            <consortium name="RefSeq"/>
            <person name="Tenea G.N."/>
            <person name="Cifuentes V."/>
            <person name="Reyes P."/>
            <person name="Cevallos-Vallejos M."/>
        </authorList>
    </citation>
    <scope>NUCLEOTIDE SEQUENCE [LARGE SCALE GENOMIC DNA]</scope>
</reference>
<dbReference type="InterPro" id="IPR006895">
    <property type="entry name" value="Znf_Sec23_Sec24"/>
</dbReference>
<organism evidence="16 18">
    <name type="scientific">Coffea arabica</name>
    <name type="common">Arabian coffee</name>
    <dbReference type="NCBI Taxonomy" id="13443"/>
    <lineage>
        <taxon>Eukaryota</taxon>
        <taxon>Viridiplantae</taxon>
        <taxon>Streptophyta</taxon>
        <taxon>Embryophyta</taxon>
        <taxon>Tracheophyta</taxon>
        <taxon>Spermatophyta</taxon>
        <taxon>Magnoliopsida</taxon>
        <taxon>eudicotyledons</taxon>
        <taxon>Gunneridae</taxon>
        <taxon>Pentapetalae</taxon>
        <taxon>asterids</taxon>
        <taxon>lamiids</taxon>
        <taxon>Gentianales</taxon>
        <taxon>Rubiaceae</taxon>
        <taxon>Ixoroideae</taxon>
        <taxon>Gardenieae complex</taxon>
        <taxon>Bertiereae - Coffeeae clade</taxon>
        <taxon>Coffeeae</taxon>
        <taxon>Coffea</taxon>
    </lineage>
</organism>
<dbReference type="FunFam" id="3.40.20.10:FF:000014">
    <property type="entry name" value="Protein transport protein SEC23"/>
    <property type="match status" value="1"/>
</dbReference>
<dbReference type="FunFam" id="2.60.40.1670:FF:000006">
    <property type="entry name" value="Protein transport protein SEC23"/>
    <property type="match status" value="1"/>
</dbReference>
<reference evidence="17 18" key="2">
    <citation type="submission" date="2025-04" db="UniProtKB">
        <authorList>
            <consortium name="RefSeq"/>
        </authorList>
    </citation>
    <scope>IDENTIFICATION</scope>
    <source>
        <tissue evidence="17 18">Leaves</tissue>
    </source>
</reference>
<dbReference type="Pfam" id="PF00626">
    <property type="entry name" value="Gelsolin"/>
    <property type="match status" value="1"/>
</dbReference>
<evidence type="ECO:0000259" key="14">
    <source>
        <dbReference type="Pfam" id="PF04815"/>
    </source>
</evidence>
<evidence type="ECO:0000259" key="11">
    <source>
        <dbReference type="Pfam" id="PF00626"/>
    </source>
</evidence>
<dbReference type="CDD" id="cd11287">
    <property type="entry name" value="Sec23_C"/>
    <property type="match status" value="1"/>
</dbReference>
<dbReference type="Gene3D" id="1.20.120.730">
    <property type="entry name" value="Sec23/Sec24 helical domain"/>
    <property type="match status" value="1"/>
</dbReference>
<comment type="function">
    <text evidence="9 10">Component of the coat protein complex II (COPII) which promotes the formation of transport vesicles from the endoplasmic reticulum (ER). The coat has two main functions, the physical deformation of the endoplasmic reticulum membrane into vesicles and the selection of cargo molecules.</text>
</comment>
<dbReference type="InterPro" id="IPR036465">
    <property type="entry name" value="vWFA_dom_sf"/>
</dbReference>
<keyword evidence="7 10" id="KW-0472">Membrane</keyword>
<dbReference type="GeneID" id="113727021"/>
<keyword evidence="10" id="KW-0963">Cytoplasm</keyword>
<dbReference type="SUPFAM" id="SSF81995">
    <property type="entry name" value="beta-sandwich domain of Sec23/24"/>
    <property type="match status" value="1"/>
</dbReference>
<dbReference type="InterPro" id="IPR036174">
    <property type="entry name" value="Znf_Sec23_Sec24_sf"/>
</dbReference>
<feature type="domain" description="Gelsolin-like" evidence="11">
    <location>
        <begin position="639"/>
        <end position="726"/>
    </location>
</feature>
<dbReference type="FunFam" id="3.40.50.410:FF:000008">
    <property type="entry name" value="Protein transport protein SEC23"/>
    <property type="match status" value="1"/>
</dbReference>
<keyword evidence="3 10" id="KW-0256">Endoplasmic reticulum</keyword>
<dbReference type="PANTHER" id="PTHR11141">
    <property type="entry name" value="PROTEIN TRANSPORT PROTEIN SEC23"/>
    <property type="match status" value="1"/>
</dbReference>
<evidence type="ECO:0000259" key="15">
    <source>
        <dbReference type="Pfam" id="PF08033"/>
    </source>
</evidence>
<comment type="similarity">
    <text evidence="10">Belongs to the SEC23/SEC24 family. SEC23 subfamily.</text>
</comment>
<dbReference type="FunFam" id="2.30.30.380:FF:000001">
    <property type="entry name" value="Protein transport protein SEC23"/>
    <property type="match status" value="1"/>
</dbReference>
<comment type="subcellular location">
    <subcellularLocation>
        <location evidence="10">Cytoplasmic vesicle</location>
        <location evidence="10">COPII-coated vesicle membrane</location>
        <topology evidence="10">Peripheral membrane protein</topology>
        <orientation evidence="10">Cytoplasmic side</orientation>
    </subcellularLocation>
    <subcellularLocation>
        <location evidence="10">Endoplasmic reticulum membrane</location>
        <topology evidence="10">Peripheral membrane protein</topology>
        <orientation evidence="10">Cytoplasmic side</orientation>
    </subcellularLocation>
</comment>
<dbReference type="InterPro" id="IPR029006">
    <property type="entry name" value="ADF-H/Gelsolin-like_dom_sf"/>
</dbReference>
<evidence type="ECO:0000256" key="8">
    <source>
        <dbReference type="ARBA" id="ARBA00023329"/>
    </source>
</evidence>
<feature type="domain" description="Sec23/Sec24 helical" evidence="14">
    <location>
        <begin position="526"/>
        <end position="624"/>
    </location>
</feature>
<evidence type="ECO:0000256" key="6">
    <source>
        <dbReference type="ARBA" id="ARBA00022927"/>
    </source>
</evidence>
<dbReference type="SUPFAM" id="SSF82754">
    <property type="entry name" value="C-terminal, gelsolin-like domain of Sec23/24"/>
    <property type="match status" value="1"/>
</dbReference>
<sequence length="769" mass="84971">MAEFLDLEAQDAVRMPWNVLPGTKSESAQCVIPISAIYTPLKPLPPTTPVLPYSPLRCRNCRSVLNPFAIVDYSNPNNKIWICCFCLQRNHFPPHYQGISESNLPGELFPHLTTIEYEDQNLAASAAASSPIFLFVVDTCVIEEEIGFLKSSLLQVLGTMPENCLIGLITFGTYVHVHELGYGQIPKVYVFKGSKELTKEQVLEHMGFLANKPKPTIGVIAGARDGLSQESIARFLLPASECEFTLSSIFEELQKDPWPVPADQRAARCSGTALSVAAHLLGICVPGSGARIMAFLGGPSTEGPGSIVSKTLSEPIRSHKDLDKDSAPLYHKAVRFYEGISKQLVHQGHVLDVFACALDQVGVAELKAVVEKTGGFVVLAESFGHSVFRDSLKRVFQSGDYDLGLSSNGIFEVNCSKDIKIQGIIGPCASLDKKGPLASENVIGQGNTTAWKMCGLDKTTSLCLFFDIVKKESPDAIAQSANNLFYFQFLTYYQHSSGQMRLRATTISRRWVAGPGSVQDLVAGFDQEAAAVVMARQVSFKMETEAEFDPIRWLDKSLIHICSRFGDYQKDSPSSFSLSPRFSIFPQFVFHLRRSQFVQVFNNSPDETAYFRMILNRENVANSVVMIQPSLISYSFHSAPEPVLLDVAAIAADRILLLDSYFTIVIFHGSTIAQWRKAGYHQQPEHQAFAQLLQSPRDDANSIIRERFPVPRLVICDQHGSQARFLLVKLNPSATYNSDAPPAPGGDIIFTDDVSFEVFLEHLQRLAVQ</sequence>
<evidence type="ECO:0000256" key="10">
    <source>
        <dbReference type="RuleBase" id="RU365030"/>
    </source>
</evidence>
<dbReference type="RefSeq" id="XP_027106774.1">
    <property type="nucleotide sequence ID" value="XM_027250973.1"/>
</dbReference>
<dbReference type="Pfam" id="PF04810">
    <property type="entry name" value="zf-Sec23_Sec24"/>
    <property type="match status" value="1"/>
</dbReference>
<keyword evidence="2 10" id="KW-0479">Metal-binding</keyword>
<dbReference type="GO" id="GO:0005789">
    <property type="term" value="C:endoplasmic reticulum membrane"/>
    <property type="evidence" value="ECO:0007669"/>
    <property type="project" value="UniProtKB-SubCell"/>
</dbReference>